<dbReference type="AlphaFoldDB" id="A0A7G9SS87"/>
<dbReference type="Proteomes" id="UP000515804">
    <property type="component" value="Chromosome"/>
</dbReference>
<dbReference type="InterPro" id="IPR002761">
    <property type="entry name" value="Diphthami_syn_dom"/>
</dbReference>
<keyword evidence="2" id="KW-0067">ATP-binding</keyword>
<accession>A0A7G9SS87</accession>
<dbReference type="KEGG" id="tcn:H9L16_03625"/>
<keyword evidence="2" id="KW-0547">Nucleotide-binding</keyword>
<dbReference type="Gene3D" id="3.40.50.620">
    <property type="entry name" value="HUPs"/>
    <property type="match status" value="1"/>
</dbReference>
<dbReference type="GO" id="GO:0005524">
    <property type="term" value="F:ATP binding"/>
    <property type="evidence" value="ECO:0007669"/>
    <property type="project" value="UniProtKB-KW"/>
</dbReference>
<evidence type="ECO:0000313" key="2">
    <source>
        <dbReference type="EMBL" id="QNN70712.1"/>
    </source>
</evidence>
<dbReference type="InterPro" id="IPR014729">
    <property type="entry name" value="Rossmann-like_a/b/a_fold"/>
</dbReference>
<reference evidence="2 3" key="1">
    <citation type="submission" date="2020-08" db="EMBL/GenBank/DDBJ databases">
        <title>Genome sequence of Thermomonas carbonis KCTC 42013T.</title>
        <authorList>
            <person name="Hyun D.-W."/>
            <person name="Bae J.-W."/>
        </authorList>
    </citation>
    <scope>NUCLEOTIDE SEQUENCE [LARGE SCALE GENOMIC DNA]</scope>
    <source>
        <strain evidence="2 3">KCTC 42013</strain>
    </source>
</reference>
<feature type="domain" description="Diphthamide synthase" evidence="1">
    <location>
        <begin position="9"/>
        <end position="209"/>
    </location>
</feature>
<dbReference type="RefSeq" id="WP_187553228.1">
    <property type="nucleotide sequence ID" value="NZ_BMZL01000001.1"/>
</dbReference>
<dbReference type="EMBL" id="CP060719">
    <property type="protein sequence ID" value="QNN70712.1"/>
    <property type="molecule type" value="Genomic_DNA"/>
</dbReference>
<evidence type="ECO:0000313" key="3">
    <source>
        <dbReference type="Proteomes" id="UP000515804"/>
    </source>
</evidence>
<keyword evidence="3" id="KW-1185">Reference proteome</keyword>
<gene>
    <name evidence="2" type="ORF">H9L16_03625</name>
</gene>
<name>A0A7G9SS87_9GAMM</name>
<evidence type="ECO:0000259" key="1">
    <source>
        <dbReference type="Pfam" id="PF01902"/>
    </source>
</evidence>
<sequence>MATPALLSWSGGKDAAWALHVLRERGELDVVGLLTTVTEGFERISMQGIRVDVLQQQARATGLPVLQARIPQACDNATYEAAFAAALVDAQLRWPGLRDIAFGDLFLADIKAYRDAFCARHGWRPHYPLFGSDTASLARDMIAGGLRARLCCIDTTQLDRAFAGRDFDASLLADLPTGIDPCGENGEFHTCVSAGPMFAAPLHLQRGETVLRDGRFAYTDFELATPGPELPLATGTPTQAGTAAC</sequence>
<dbReference type="SUPFAM" id="SSF52402">
    <property type="entry name" value="Adenine nucleotide alpha hydrolases-like"/>
    <property type="match status" value="1"/>
</dbReference>
<dbReference type="Pfam" id="PF01902">
    <property type="entry name" value="Diphthami_syn_2"/>
    <property type="match status" value="1"/>
</dbReference>
<dbReference type="Gene3D" id="3.90.1490.10">
    <property type="entry name" value="putative n-type atp pyrophosphatase, domain 2"/>
    <property type="match status" value="1"/>
</dbReference>
<organism evidence="2 3">
    <name type="scientific">Thermomonas carbonis</name>
    <dbReference type="NCBI Taxonomy" id="1463158"/>
    <lineage>
        <taxon>Bacteria</taxon>
        <taxon>Pseudomonadati</taxon>
        <taxon>Pseudomonadota</taxon>
        <taxon>Gammaproteobacteria</taxon>
        <taxon>Lysobacterales</taxon>
        <taxon>Lysobacteraceae</taxon>
        <taxon>Thermomonas</taxon>
    </lineage>
</organism>
<protein>
    <submittedName>
        <fullName evidence="2">ATP-binding protein</fullName>
    </submittedName>
</protein>
<proteinExistence type="predicted"/>